<evidence type="ECO:0000313" key="7">
    <source>
        <dbReference type="Proteomes" id="UP000195378"/>
    </source>
</evidence>
<proteinExistence type="inferred from homology"/>
<organism evidence="4 6">
    <name type="scientific">Ligilactobacillus salivarius</name>
    <dbReference type="NCBI Taxonomy" id="1624"/>
    <lineage>
        <taxon>Bacteria</taxon>
        <taxon>Bacillati</taxon>
        <taxon>Bacillota</taxon>
        <taxon>Bacilli</taxon>
        <taxon>Lactobacillales</taxon>
        <taxon>Lactobacillaceae</taxon>
        <taxon>Ligilactobacillus</taxon>
    </lineage>
</organism>
<name>A0A089RUH0_9LACO</name>
<evidence type="ECO:0000313" key="6">
    <source>
        <dbReference type="Proteomes" id="UP000029488"/>
    </source>
</evidence>
<dbReference type="Pfam" id="PF02275">
    <property type="entry name" value="CBAH"/>
    <property type="match status" value="1"/>
</dbReference>
<reference evidence="4 6" key="1">
    <citation type="journal article" date="2014" name="BMC Genomics">
        <title>Unusual genome complexity in Lactobacillus salivarius JCM1046.</title>
        <authorList>
            <person name="Raftis E.J."/>
            <person name="Forde B.M."/>
            <person name="Claesson M.J."/>
            <person name="O'Toole P.W."/>
        </authorList>
    </citation>
    <scope>NUCLEOTIDE SEQUENCE [LARGE SCALE GENOMIC DNA]</scope>
    <source>
        <strain evidence="4 6">JCM1046</strain>
    </source>
</reference>
<reference evidence="5 7" key="2">
    <citation type="submission" date="2017-04" db="EMBL/GenBank/DDBJ databases">
        <title>Complete genome sequence of Lactobacillus salivarius ZLS006, a probiotic strain isolated from healthy piglet.</title>
        <authorList>
            <person name="Zhang D."/>
        </authorList>
    </citation>
    <scope>NUCLEOTIDE SEQUENCE [LARGE SCALE GENOMIC DNA]</scope>
    <source>
        <strain evidence="5 7">ZLS006</strain>
    </source>
</reference>
<evidence type="ECO:0000313" key="5">
    <source>
        <dbReference type="EMBL" id="ARU19665.1"/>
    </source>
</evidence>
<feature type="domain" description="Choloylglycine hydrolase/NAAA C-terminal" evidence="3">
    <location>
        <begin position="2"/>
        <end position="313"/>
    </location>
</feature>
<dbReference type="PANTHER" id="PTHR35527">
    <property type="entry name" value="CHOLOYLGLYCINE HYDROLASE"/>
    <property type="match status" value="1"/>
</dbReference>
<dbReference type="PANTHER" id="PTHR35527:SF2">
    <property type="entry name" value="HYDROLASE"/>
    <property type="match status" value="1"/>
</dbReference>
<sequence length="325" mass="36792">MCTSVSVISEDGTHVMGRTMDWYDLYVKPMYVPRGYQWKSAFDNKKYTNKYAIVGGGFQDNNYIDLSDGVNECGLMAQKLTFSNGAQLVDDKHDDKIQLEAYEFVTYILGNFSSVIEVEENIEKIELMSNVINNTKHGGSELHFSLSDESGRNIVVEPSQHPMRIIDNPLGVVTNMPKFERQLAKLENYMEFTDEFKENSIKYGKFHVTTGKLGGKKTPPGSYSPSQRFIRASYLKELVDMPKTRDEAASLAFGILDTVSIPKSKAHRPTYTVYRAVTVSEDRTYYYQANGQATVSGIKLDEELVQNTEPIVFNVSNIWNPQMLS</sequence>
<dbReference type="CDD" id="cd00542">
    <property type="entry name" value="Ntn_PVA"/>
    <property type="match status" value="1"/>
</dbReference>
<evidence type="ECO:0000256" key="2">
    <source>
        <dbReference type="ARBA" id="ARBA00022801"/>
    </source>
</evidence>
<comment type="similarity">
    <text evidence="1">Belongs to the peptidase C59 family.</text>
</comment>
<protein>
    <submittedName>
        <fullName evidence="4">Choloylglycine hydrolase</fullName>
        <ecNumber evidence="4">3.5.1.24</ecNumber>
    </submittedName>
</protein>
<dbReference type="Gene3D" id="3.60.60.10">
    <property type="entry name" value="Penicillin V Acylase, Chain A"/>
    <property type="match status" value="1"/>
</dbReference>
<dbReference type="EMBL" id="CP020858">
    <property type="protein sequence ID" value="ARU19665.1"/>
    <property type="molecule type" value="Genomic_DNA"/>
</dbReference>
<dbReference type="EC" id="3.5.1.24" evidence="4"/>
<dbReference type="Proteomes" id="UP000195378">
    <property type="component" value="Chromosome"/>
</dbReference>
<dbReference type="GO" id="GO:0045302">
    <property type="term" value="F:choloylglycine hydrolase activity"/>
    <property type="evidence" value="ECO:0007669"/>
    <property type="project" value="UniProtKB-EC"/>
</dbReference>
<dbReference type="EMBL" id="CP007646">
    <property type="protein sequence ID" value="AIR10262.1"/>
    <property type="molecule type" value="Genomic_DNA"/>
</dbReference>
<dbReference type="InterPro" id="IPR052193">
    <property type="entry name" value="Peptidase_C59"/>
</dbReference>
<dbReference type="SUPFAM" id="SSF56235">
    <property type="entry name" value="N-terminal nucleophile aminohydrolases (Ntn hydrolases)"/>
    <property type="match status" value="1"/>
</dbReference>
<gene>
    <name evidence="5" type="ORF">B7R82_06535</name>
    <name evidence="4" type="ORF">LSJ_0566</name>
</gene>
<dbReference type="InterPro" id="IPR029132">
    <property type="entry name" value="CBAH/NAAA_C"/>
</dbReference>
<dbReference type="KEGG" id="lsj:LSJ_0566"/>
<dbReference type="Proteomes" id="UP000029488">
    <property type="component" value="Chromosome"/>
</dbReference>
<evidence type="ECO:0000313" key="4">
    <source>
        <dbReference type="EMBL" id="AIR10262.1"/>
    </source>
</evidence>
<keyword evidence="2 4" id="KW-0378">Hydrolase</keyword>
<accession>A0A089RUH0</accession>
<evidence type="ECO:0000256" key="1">
    <source>
        <dbReference type="ARBA" id="ARBA00006625"/>
    </source>
</evidence>
<dbReference type="InterPro" id="IPR029055">
    <property type="entry name" value="Ntn_hydrolases_N"/>
</dbReference>
<dbReference type="AlphaFoldDB" id="A0A089RUH0"/>
<dbReference type="RefSeq" id="WP_044004707.1">
    <property type="nucleotide sequence ID" value="NZ_CP007646.1"/>
</dbReference>
<evidence type="ECO:0000259" key="3">
    <source>
        <dbReference type="Pfam" id="PF02275"/>
    </source>
</evidence>